<name>A0A9P6GUS4_9MICR</name>
<dbReference type="EMBL" id="SBJO01001052">
    <property type="protein sequence ID" value="KAF9751301.1"/>
    <property type="molecule type" value="Genomic_DNA"/>
</dbReference>
<feature type="non-terminal residue" evidence="2">
    <location>
        <position position="1"/>
    </location>
</feature>
<sequence length="417" mass="47900">SQENDDQSDAIVSLFDSCGFLKTQSTVNGSTTNNFSSIFSFNTSNTINVTSEVFEVTNTQSVPDSISVIEVNEHYCGTMEHECEYCGALHFEGESNVYGLFQSCCHFGKVKLQRSRRYPEPLQNLLTNKINPNSKNFRDNIRSYNSALSFASMGAQIESLSRGPYCFKIHGQVYHNTYNANNISGERRYAQLYVVDTEQATNIRINNNANSLCKRQVMQSLDVLIRDINPYSEVYKNMGQLEMEQNRRGEAVEDISMVFNRNISRDRRRYNNPSANEIAMIFTDPNGEPPFERDIRVHLKGSNFDNVQLNILSPHLDPMSYVVFYPHGELGWQPNLRLRSYHRDMQKISLLQYKVAQIAVKECVFNPILHGGKLFQQWIVDSYLQVEANNLNFIKQNQKKLRVDFYKGLVDFVNSGE</sequence>
<comment type="caution">
    <text evidence="2">The sequence shown here is derived from an EMBL/GenBank/DDBJ whole genome shotgun (WGS) entry which is preliminary data.</text>
</comment>
<keyword evidence="3" id="KW-1185">Reference proteome</keyword>
<dbReference type="AlphaFoldDB" id="A0A9P6GUS4"/>
<proteinExistence type="predicted"/>
<dbReference type="OrthoDB" id="2272314at2759"/>
<feature type="non-terminal residue" evidence="2">
    <location>
        <position position="417"/>
    </location>
</feature>
<dbReference type="PANTHER" id="PTHR45786">
    <property type="entry name" value="DNA BINDING PROTEIN-LIKE"/>
    <property type="match status" value="1"/>
</dbReference>
<evidence type="ECO:0000259" key="1">
    <source>
        <dbReference type="Pfam" id="PF14214"/>
    </source>
</evidence>
<evidence type="ECO:0000313" key="3">
    <source>
        <dbReference type="Proteomes" id="UP000740883"/>
    </source>
</evidence>
<organism evidence="2 3">
    <name type="scientific">Nosema granulosis</name>
    <dbReference type="NCBI Taxonomy" id="83296"/>
    <lineage>
        <taxon>Eukaryota</taxon>
        <taxon>Fungi</taxon>
        <taxon>Fungi incertae sedis</taxon>
        <taxon>Microsporidia</taxon>
        <taxon>Nosematidae</taxon>
        <taxon>Nosema</taxon>
    </lineage>
</organism>
<dbReference type="PANTHER" id="PTHR45786:SF74">
    <property type="entry name" value="ATP-DEPENDENT DNA HELICASE"/>
    <property type="match status" value="1"/>
</dbReference>
<evidence type="ECO:0000313" key="2">
    <source>
        <dbReference type="EMBL" id="KAF9751301.1"/>
    </source>
</evidence>
<feature type="domain" description="Helitron helicase-like" evidence="1">
    <location>
        <begin position="363"/>
        <end position="415"/>
    </location>
</feature>
<gene>
    <name evidence="2" type="ORF">NGRA_3419</name>
</gene>
<protein>
    <recommendedName>
        <fullName evidence="1">Helitron helicase-like domain-containing protein</fullName>
    </recommendedName>
</protein>
<dbReference type="Pfam" id="PF14214">
    <property type="entry name" value="Helitron_like_N"/>
    <property type="match status" value="1"/>
</dbReference>
<dbReference type="Proteomes" id="UP000740883">
    <property type="component" value="Unassembled WGS sequence"/>
</dbReference>
<dbReference type="InterPro" id="IPR025476">
    <property type="entry name" value="Helitron_helicase-like"/>
</dbReference>
<accession>A0A9P6GUS4</accession>
<reference evidence="2 3" key="1">
    <citation type="journal article" date="2020" name="Genome Biol. Evol.">
        <title>Comparative genomics of strictly vertically transmitted, feminizing microsporidia endosymbionts of amphipod crustaceans.</title>
        <authorList>
            <person name="Cormier A."/>
            <person name="Chebbi M.A."/>
            <person name="Giraud I."/>
            <person name="Wattier R."/>
            <person name="Teixeira M."/>
            <person name="Gilbert C."/>
            <person name="Rigaud T."/>
            <person name="Cordaux R."/>
        </authorList>
    </citation>
    <scope>NUCLEOTIDE SEQUENCE [LARGE SCALE GENOMIC DNA]</scope>
    <source>
        <strain evidence="2 3">Ou3-Ou53</strain>
    </source>
</reference>